<feature type="domain" description="Transglycosylase SLT" evidence="3">
    <location>
        <begin position="319"/>
        <end position="408"/>
    </location>
</feature>
<organism evidence="4 5">
    <name type="scientific">Microbotryum silenes-dioicae</name>
    <dbReference type="NCBI Taxonomy" id="796604"/>
    <lineage>
        <taxon>Eukaryota</taxon>
        <taxon>Fungi</taxon>
        <taxon>Dikarya</taxon>
        <taxon>Basidiomycota</taxon>
        <taxon>Pucciniomycotina</taxon>
        <taxon>Microbotryomycetes</taxon>
        <taxon>Microbotryales</taxon>
        <taxon>Microbotryaceae</taxon>
        <taxon>Microbotryum</taxon>
    </lineage>
</organism>
<evidence type="ECO:0000256" key="1">
    <source>
        <dbReference type="SAM" id="MobiDB-lite"/>
    </source>
</evidence>
<evidence type="ECO:0000313" key="4">
    <source>
        <dbReference type="EMBL" id="SGY78639.1"/>
    </source>
</evidence>
<reference evidence="4 5" key="1">
    <citation type="submission" date="2016-11" db="EMBL/GenBank/DDBJ databases">
        <authorList>
            <person name="Jaros S."/>
            <person name="Januszkiewicz K."/>
            <person name="Wedrychowicz H."/>
        </authorList>
    </citation>
    <scope>NUCLEOTIDE SEQUENCE [LARGE SCALE GENOMIC DNA]</scope>
</reference>
<feature type="chain" id="PRO_5016165661" evidence="2">
    <location>
        <begin position="23"/>
        <end position="458"/>
    </location>
</feature>
<dbReference type="Gene3D" id="1.10.530.10">
    <property type="match status" value="1"/>
</dbReference>
<feature type="compositionally biased region" description="Basic residues" evidence="1">
    <location>
        <begin position="107"/>
        <end position="177"/>
    </location>
</feature>
<dbReference type="EMBL" id="FQNC01000048">
    <property type="protein sequence ID" value="SGY78639.1"/>
    <property type="molecule type" value="Genomic_DNA"/>
</dbReference>
<evidence type="ECO:0000256" key="2">
    <source>
        <dbReference type="SAM" id="SignalP"/>
    </source>
</evidence>
<feature type="compositionally biased region" description="Polar residues" evidence="1">
    <location>
        <begin position="91"/>
        <end position="105"/>
    </location>
</feature>
<accession>A0A2X0MYL3</accession>
<dbReference type="InterPro" id="IPR023346">
    <property type="entry name" value="Lysozyme-like_dom_sf"/>
</dbReference>
<dbReference type="SUPFAM" id="SSF53955">
    <property type="entry name" value="Lysozyme-like"/>
    <property type="match status" value="1"/>
</dbReference>
<sequence length="458" mass="49477">MHISALFYLLGAISTLISGVAAHPNLEWYQNRDLLGRQEVVQPSTLNVAATGAEDPHVSSPLRRRSCAAKARQRTAVAAKSNSAVRLQLASTKGASTHIRTTTKVPASRKKHTIASKHLRKSKAKTVKRPVQKHKHRTIRKTTPKKMTTTKKKTVSNKKKVTHKNKTTHKKTKKVATKKASGIKAKLDSKTGKSSSSGSGGTVFTSKSNGDGPGLFGVSTSQCGASGATEAITKSSGPNGAESWLNCGFSTSNPNSGWVRFVIACIVPRGLYRKLTVLYIFLMQNPPYIKISQLRARTMEEALAMPNSVFSACKPYVYLFEKYGSQLGLPPILLASIAMQESSCNAGTMGDHGGAWGLMQITSDKCGNAPNGNCADPDYNVGTGARYLKGLLDQQNGDVLVSLGMYNGWYRGLTYYGATKIRDSCFQCQNNGDYHQQLLNGWMQGIDGSQLGTIRNIG</sequence>
<keyword evidence="5" id="KW-1185">Reference proteome</keyword>
<evidence type="ECO:0000259" key="3">
    <source>
        <dbReference type="Pfam" id="PF01464"/>
    </source>
</evidence>
<gene>
    <name evidence="4" type="primary">BQ5605_C008g04905</name>
    <name evidence="4" type="ORF">BQ5605_C008G04905</name>
</gene>
<proteinExistence type="predicted"/>
<feature type="region of interest" description="Disordered" evidence="1">
    <location>
        <begin position="91"/>
        <end position="208"/>
    </location>
</feature>
<dbReference type="InterPro" id="IPR008258">
    <property type="entry name" value="Transglycosylase_SLT_dom_1"/>
</dbReference>
<keyword evidence="2" id="KW-0732">Signal</keyword>
<feature type="compositionally biased region" description="Low complexity" evidence="1">
    <location>
        <begin position="192"/>
        <end position="208"/>
    </location>
</feature>
<dbReference type="AlphaFoldDB" id="A0A2X0MYL3"/>
<dbReference type="Proteomes" id="UP000249464">
    <property type="component" value="Unassembled WGS sequence"/>
</dbReference>
<protein>
    <submittedName>
        <fullName evidence="4">BQ5605_C008g04905 protein</fullName>
    </submittedName>
</protein>
<evidence type="ECO:0000313" key="5">
    <source>
        <dbReference type="Proteomes" id="UP000249464"/>
    </source>
</evidence>
<dbReference type="Pfam" id="PF01464">
    <property type="entry name" value="SLT"/>
    <property type="match status" value="1"/>
</dbReference>
<feature type="signal peptide" evidence="2">
    <location>
        <begin position="1"/>
        <end position="22"/>
    </location>
</feature>
<name>A0A2X0MYL3_9BASI</name>